<evidence type="ECO:0000256" key="1">
    <source>
        <dbReference type="SAM" id="Phobius"/>
    </source>
</evidence>
<evidence type="ECO:0000313" key="4">
    <source>
        <dbReference type="Proteomes" id="UP000501534"/>
    </source>
</evidence>
<feature type="domain" description="CAAX prenyl protease 2/Lysostaphin resistance protein A-like" evidence="2">
    <location>
        <begin position="120"/>
        <end position="216"/>
    </location>
</feature>
<dbReference type="InterPro" id="IPR003675">
    <property type="entry name" value="Rce1/LyrA-like_dom"/>
</dbReference>
<dbReference type="GO" id="GO:0004175">
    <property type="term" value="F:endopeptidase activity"/>
    <property type="evidence" value="ECO:0007669"/>
    <property type="project" value="UniProtKB-ARBA"/>
</dbReference>
<reference evidence="3 4" key="1">
    <citation type="submission" date="2020-04" db="EMBL/GenBank/DDBJ databases">
        <title>Usitatibacter rugosus gen. nov., sp. nov. and Usitatibacter palustris sp. nov., novel members of Usitatibacteraceae fam. nov. within the order Nitrosomonadales isolated from soil.</title>
        <authorList>
            <person name="Huber K.J."/>
            <person name="Neumann-Schaal M."/>
            <person name="Geppert A."/>
            <person name="Luckner M."/>
            <person name="Wanner G."/>
            <person name="Overmann J."/>
        </authorList>
    </citation>
    <scope>NUCLEOTIDE SEQUENCE [LARGE SCALE GENOMIC DNA]</scope>
    <source>
        <strain evidence="3 4">0125_3</strain>
    </source>
</reference>
<dbReference type="PANTHER" id="PTHR36435:SF1">
    <property type="entry name" value="CAAX AMINO TERMINAL PROTEASE FAMILY PROTEIN"/>
    <property type="match status" value="1"/>
</dbReference>
<feature type="transmembrane region" description="Helical" evidence="1">
    <location>
        <begin position="151"/>
        <end position="172"/>
    </location>
</feature>
<protein>
    <recommendedName>
        <fullName evidence="2">CAAX prenyl protease 2/Lysostaphin resistance protein A-like domain-containing protein</fullName>
    </recommendedName>
</protein>
<dbReference type="InterPro" id="IPR052710">
    <property type="entry name" value="CAAX_protease"/>
</dbReference>
<feature type="transmembrane region" description="Helical" evidence="1">
    <location>
        <begin position="178"/>
        <end position="199"/>
    </location>
</feature>
<feature type="transmembrane region" description="Helical" evidence="1">
    <location>
        <begin position="7"/>
        <end position="28"/>
    </location>
</feature>
<name>A0A6M4H1E4_9PROT</name>
<keyword evidence="1" id="KW-0472">Membrane</keyword>
<dbReference type="EMBL" id="CP053069">
    <property type="protein sequence ID" value="QJR13165.1"/>
    <property type="molecule type" value="Genomic_DNA"/>
</dbReference>
<keyword evidence="1" id="KW-1133">Transmembrane helix</keyword>
<feature type="transmembrane region" description="Helical" evidence="1">
    <location>
        <begin position="206"/>
        <end position="222"/>
    </location>
</feature>
<organism evidence="3 4">
    <name type="scientific">Usitatibacter rugosus</name>
    <dbReference type="NCBI Taxonomy" id="2732067"/>
    <lineage>
        <taxon>Bacteria</taxon>
        <taxon>Pseudomonadati</taxon>
        <taxon>Pseudomonadota</taxon>
        <taxon>Betaproteobacteria</taxon>
        <taxon>Nitrosomonadales</taxon>
        <taxon>Usitatibacteraceae</taxon>
        <taxon>Usitatibacter</taxon>
    </lineage>
</organism>
<dbReference type="AlphaFoldDB" id="A0A6M4H1E4"/>
<evidence type="ECO:0000259" key="2">
    <source>
        <dbReference type="Pfam" id="PF02517"/>
    </source>
</evidence>
<dbReference type="RefSeq" id="WP_171096003.1">
    <property type="nucleotide sequence ID" value="NZ_CP053069.1"/>
</dbReference>
<dbReference type="GO" id="GO:0080120">
    <property type="term" value="P:CAAX-box protein maturation"/>
    <property type="evidence" value="ECO:0007669"/>
    <property type="project" value="UniProtKB-ARBA"/>
</dbReference>
<keyword evidence="1" id="KW-0812">Transmembrane</keyword>
<keyword evidence="4" id="KW-1185">Reference proteome</keyword>
<dbReference type="KEGG" id="uru:DSM104443_04260"/>
<evidence type="ECO:0000313" key="3">
    <source>
        <dbReference type="EMBL" id="QJR13165.1"/>
    </source>
</evidence>
<feature type="transmembrane region" description="Helical" evidence="1">
    <location>
        <begin position="71"/>
        <end position="90"/>
    </location>
</feature>
<dbReference type="Proteomes" id="UP000501534">
    <property type="component" value="Chromosome"/>
</dbReference>
<proteinExistence type="predicted"/>
<sequence>MSPREAAFDLAVVIATICVAWGATRLLIYPALSIPQNAPAILRPISGFFAAWALLHWRGLGWRSVGLRTPVPWWIVIAGAAVLYLANMGLGTHVAPTLAQWISPVQQASFMGYIRGNPSGFALWLTIGIVVGGFMEECLFRGFLLNRVAELLGGSGFALAVGIVAQAVLFGLLHLYGGVFACVFAGLAALASGVVYLLVKRNLWPLILAHAAWNTVALYSLYSS</sequence>
<dbReference type="Pfam" id="PF02517">
    <property type="entry name" value="Rce1-like"/>
    <property type="match status" value="1"/>
</dbReference>
<dbReference type="PANTHER" id="PTHR36435">
    <property type="entry name" value="SLR1288 PROTEIN"/>
    <property type="match status" value="1"/>
</dbReference>
<gene>
    <name evidence="3" type="ORF">DSM104443_04260</name>
</gene>
<accession>A0A6M4H1E4</accession>
<feature type="transmembrane region" description="Helical" evidence="1">
    <location>
        <begin position="40"/>
        <end position="59"/>
    </location>
</feature>
<feature type="transmembrane region" description="Helical" evidence="1">
    <location>
        <begin position="121"/>
        <end position="139"/>
    </location>
</feature>